<keyword evidence="2" id="KW-1185">Reference proteome</keyword>
<protein>
    <submittedName>
        <fullName evidence="1">Uncharacterized protein</fullName>
    </submittedName>
</protein>
<dbReference type="Proteomes" id="UP000076871">
    <property type="component" value="Unassembled WGS sequence"/>
</dbReference>
<proteinExistence type="predicted"/>
<evidence type="ECO:0000313" key="1">
    <source>
        <dbReference type="EMBL" id="KZT03094.1"/>
    </source>
</evidence>
<dbReference type="RefSeq" id="XP_040760834.1">
    <property type="nucleotide sequence ID" value="XM_040909666.1"/>
</dbReference>
<name>A0A165CMR3_9APHY</name>
<dbReference type="InParanoid" id="A0A165CMR3"/>
<evidence type="ECO:0000313" key="2">
    <source>
        <dbReference type="Proteomes" id="UP000076871"/>
    </source>
</evidence>
<dbReference type="EMBL" id="KV427647">
    <property type="protein sequence ID" value="KZT03094.1"/>
    <property type="molecule type" value="Genomic_DNA"/>
</dbReference>
<dbReference type="AlphaFoldDB" id="A0A165CMR3"/>
<accession>A0A165CMR3</accession>
<gene>
    <name evidence="1" type="ORF">LAESUDRAFT_729606</name>
</gene>
<dbReference type="GeneID" id="63826695"/>
<organism evidence="1 2">
    <name type="scientific">Laetiporus sulphureus 93-53</name>
    <dbReference type="NCBI Taxonomy" id="1314785"/>
    <lineage>
        <taxon>Eukaryota</taxon>
        <taxon>Fungi</taxon>
        <taxon>Dikarya</taxon>
        <taxon>Basidiomycota</taxon>
        <taxon>Agaricomycotina</taxon>
        <taxon>Agaricomycetes</taxon>
        <taxon>Polyporales</taxon>
        <taxon>Laetiporus</taxon>
    </lineage>
</organism>
<sequence length="112" mass="12245">MPLRSETNPGLLATSPCLLPSSCSRSYQFEECSYQAALITAVETCLSSCQCSNKLSLAFPDVLCTIRQTSITQLSPSSPQLPFNLRAQDSLQARRKWPYIEVDPAASLTAQT</sequence>
<reference evidence="1 2" key="1">
    <citation type="journal article" date="2016" name="Mol. Biol. Evol.">
        <title>Comparative Genomics of Early-Diverging Mushroom-Forming Fungi Provides Insights into the Origins of Lignocellulose Decay Capabilities.</title>
        <authorList>
            <person name="Nagy L.G."/>
            <person name="Riley R."/>
            <person name="Tritt A."/>
            <person name="Adam C."/>
            <person name="Daum C."/>
            <person name="Floudas D."/>
            <person name="Sun H."/>
            <person name="Yadav J.S."/>
            <person name="Pangilinan J."/>
            <person name="Larsson K.H."/>
            <person name="Matsuura K."/>
            <person name="Barry K."/>
            <person name="Labutti K."/>
            <person name="Kuo R."/>
            <person name="Ohm R.A."/>
            <person name="Bhattacharya S.S."/>
            <person name="Shirouzu T."/>
            <person name="Yoshinaga Y."/>
            <person name="Martin F.M."/>
            <person name="Grigoriev I.V."/>
            <person name="Hibbett D.S."/>
        </authorList>
    </citation>
    <scope>NUCLEOTIDE SEQUENCE [LARGE SCALE GENOMIC DNA]</scope>
    <source>
        <strain evidence="1 2">93-53</strain>
    </source>
</reference>